<dbReference type="CDD" id="cd06225">
    <property type="entry name" value="HAMP"/>
    <property type="match status" value="1"/>
</dbReference>
<dbReference type="EMBL" id="JAHLFE010000044">
    <property type="protein sequence ID" value="MBU3843741.1"/>
    <property type="molecule type" value="Genomic_DNA"/>
</dbReference>
<dbReference type="GO" id="GO:0007165">
    <property type="term" value="P:signal transduction"/>
    <property type="evidence" value="ECO:0007669"/>
    <property type="project" value="UniProtKB-KW"/>
</dbReference>
<accession>A0A948TEY0</accession>
<feature type="compositionally biased region" description="Low complexity" evidence="5">
    <location>
        <begin position="18"/>
        <end position="32"/>
    </location>
</feature>
<feature type="domain" description="HAMP" evidence="8">
    <location>
        <begin position="280"/>
        <end position="323"/>
    </location>
</feature>
<dbReference type="Gene3D" id="1.10.287.950">
    <property type="entry name" value="Methyl-accepting chemotaxis protein"/>
    <property type="match status" value="1"/>
</dbReference>
<dbReference type="PRINTS" id="PR00260">
    <property type="entry name" value="CHEMTRNSDUCR"/>
</dbReference>
<dbReference type="PANTHER" id="PTHR32089:SF112">
    <property type="entry name" value="LYSOZYME-LIKE PROTEIN-RELATED"/>
    <property type="match status" value="1"/>
</dbReference>
<dbReference type="InterPro" id="IPR004089">
    <property type="entry name" value="MCPsignal_dom"/>
</dbReference>
<dbReference type="Proteomes" id="UP000733611">
    <property type="component" value="Unassembled WGS sequence"/>
</dbReference>
<dbReference type="PANTHER" id="PTHR32089">
    <property type="entry name" value="METHYL-ACCEPTING CHEMOTAXIS PROTEIN MCPB"/>
    <property type="match status" value="1"/>
</dbReference>
<dbReference type="Pfam" id="PF00015">
    <property type="entry name" value="MCPsignal"/>
    <property type="match status" value="1"/>
</dbReference>
<feature type="region of interest" description="Disordered" evidence="5">
    <location>
        <begin position="1"/>
        <end position="36"/>
    </location>
</feature>
<evidence type="ECO:0000256" key="3">
    <source>
        <dbReference type="ARBA" id="ARBA00029447"/>
    </source>
</evidence>
<dbReference type="SUPFAM" id="SSF58104">
    <property type="entry name" value="Methyl-accepting chemotaxis protein (MCP) signaling domain"/>
    <property type="match status" value="1"/>
</dbReference>
<dbReference type="GO" id="GO:0004888">
    <property type="term" value="F:transmembrane signaling receptor activity"/>
    <property type="evidence" value="ECO:0007669"/>
    <property type="project" value="InterPro"/>
</dbReference>
<proteinExistence type="inferred from homology"/>
<sequence length="602" mass="66269">MDTNAPAASEQNIAPNPASASQSAQQQVSGGVHDMSPDVGLARPHMPFLASLFKLRFRDMSIIHRLYLCVGISFLLFFIATFAVFFITQSQVDSTLTSRSTLSSVLKQSDHLSDDILVLEDSVHRLLVAQKSSPAQENEVNNVLKKLQTDFATLRTLVQGLDNGQLKADLQNKYFPEISTFLNNMQRTSSELLNCYVGDHDRAVKLAYEQSTSYSIPALYDMRQMINEVGDRLMVKQNATNQVLRWVQYLLFIGLGISLCVIVLTNITIRHSLRHDTGVLIKRLLAMAKGDLSTKVALQAKDEIGSIGRLVDYVVDNTSGTLLMMKNDVDKLYEMVNTNRKSIDATNEAISVQRNTAQNVAEATSEMENSVEKVTEFAKSTLSEVKNAEEASDTCRRTMQDNITTTHTLSDRLRASSEAINKIHMMSSQIESIVKTIADIADQTNLLALNATIESARAGESGRGFAIVADEIRELAIKTAKSTQEVSNTISLLEKAVTNSVNVMAACEGEMDNSLQQSSRANSSIEEIMGIIATISDMSEQIVQSCQMQTSSASEINQSIAHISRLAEDSYDQMSELQSNMHALNDLATNQAAVLGKFQLKQ</sequence>
<evidence type="ECO:0000256" key="6">
    <source>
        <dbReference type="SAM" id="Phobius"/>
    </source>
</evidence>
<dbReference type="InterPro" id="IPR003660">
    <property type="entry name" value="HAMP_dom"/>
</dbReference>
<comment type="caution">
    <text evidence="9">The sequence shown here is derived from an EMBL/GenBank/DDBJ whole genome shotgun (WGS) entry which is preliminary data.</text>
</comment>
<dbReference type="AlphaFoldDB" id="A0A948TEY0"/>
<evidence type="ECO:0000313" key="9">
    <source>
        <dbReference type="EMBL" id="MBU3843741.1"/>
    </source>
</evidence>
<dbReference type="InterPro" id="IPR004090">
    <property type="entry name" value="Chemotax_Me-accpt_rcpt"/>
</dbReference>
<dbReference type="PROSITE" id="PS50111">
    <property type="entry name" value="CHEMOTAXIS_TRANSDUC_2"/>
    <property type="match status" value="1"/>
</dbReference>
<name>A0A948TEY0_9GAMM</name>
<comment type="subcellular location">
    <subcellularLocation>
        <location evidence="1">Membrane</location>
    </subcellularLocation>
</comment>
<evidence type="ECO:0000259" key="7">
    <source>
        <dbReference type="PROSITE" id="PS50111"/>
    </source>
</evidence>
<dbReference type="SMART" id="SM00283">
    <property type="entry name" value="MA"/>
    <property type="match status" value="1"/>
</dbReference>
<feature type="domain" description="Methyl-accepting transducer" evidence="7">
    <location>
        <begin position="328"/>
        <end position="564"/>
    </location>
</feature>
<evidence type="ECO:0000256" key="5">
    <source>
        <dbReference type="SAM" id="MobiDB-lite"/>
    </source>
</evidence>
<feature type="transmembrane region" description="Helical" evidence="6">
    <location>
        <begin position="66"/>
        <end position="87"/>
    </location>
</feature>
<dbReference type="CDD" id="cd11386">
    <property type="entry name" value="MCP_signal"/>
    <property type="match status" value="1"/>
</dbReference>
<keyword evidence="6" id="KW-0812">Transmembrane</keyword>
<reference evidence="9" key="1">
    <citation type="journal article" date="2021" name="PeerJ">
        <title>Extensive microbial diversity within the chicken gut microbiome revealed by metagenomics and culture.</title>
        <authorList>
            <person name="Gilroy R."/>
            <person name="Ravi A."/>
            <person name="Getino M."/>
            <person name="Pursley I."/>
            <person name="Horton D.L."/>
            <person name="Alikhan N.F."/>
            <person name="Baker D."/>
            <person name="Gharbi K."/>
            <person name="Hall N."/>
            <person name="Watson M."/>
            <person name="Adriaenssens E.M."/>
            <person name="Foster-Nyarko E."/>
            <person name="Jarju S."/>
            <person name="Secka A."/>
            <person name="Antonio M."/>
            <person name="Oren A."/>
            <person name="Chaudhuri R.R."/>
            <person name="La Ragione R."/>
            <person name="Hildebrand F."/>
            <person name="Pallen M.J."/>
        </authorList>
    </citation>
    <scope>NUCLEOTIDE SEQUENCE</scope>
    <source>
        <strain evidence="9">378</strain>
    </source>
</reference>
<dbReference type="GO" id="GO:0006935">
    <property type="term" value="P:chemotaxis"/>
    <property type="evidence" value="ECO:0007669"/>
    <property type="project" value="InterPro"/>
</dbReference>
<comment type="similarity">
    <text evidence="3">Belongs to the methyl-accepting chemotaxis (MCP) protein family.</text>
</comment>
<dbReference type="FunFam" id="1.10.287.950:FF:000001">
    <property type="entry name" value="Methyl-accepting chemotaxis sensory transducer"/>
    <property type="match status" value="1"/>
</dbReference>
<protein>
    <submittedName>
        <fullName evidence="9">Methyl-accepting chemotaxis protein</fullName>
    </submittedName>
</protein>
<evidence type="ECO:0000256" key="4">
    <source>
        <dbReference type="PROSITE-ProRule" id="PRU00284"/>
    </source>
</evidence>
<keyword evidence="6" id="KW-1133">Transmembrane helix</keyword>
<keyword evidence="2 4" id="KW-0807">Transducer</keyword>
<gene>
    <name evidence="9" type="ORF">H9847_02555</name>
</gene>
<feature type="transmembrane region" description="Helical" evidence="6">
    <location>
        <begin position="246"/>
        <end position="267"/>
    </location>
</feature>
<evidence type="ECO:0000256" key="2">
    <source>
        <dbReference type="ARBA" id="ARBA00023224"/>
    </source>
</evidence>
<dbReference type="PROSITE" id="PS50885">
    <property type="entry name" value="HAMP"/>
    <property type="match status" value="1"/>
</dbReference>
<reference evidence="9" key="2">
    <citation type="submission" date="2021-04" db="EMBL/GenBank/DDBJ databases">
        <authorList>
            <person name="Gilroy R."/>
        </authorList>
    </citation>
    <scope>NUCLEOTIDE SEQUENCE</scope>
    <source>
        <strain evidence="9">378</strain>
    </source>
</reference>
<organism evidence="9 10">
    <name type="scientific">Candidatus Anaerobiospirillum pullicola</name>
    <dbReference type="NCBI Taxonomy" id="2838451"/>
    <lineage>
        <taxon>Bacteria</taxon>
        <taxon>Pseudomonadati</taxon>
        <taxon>Pseudomonadota</taxon>
        <taxon>Gammaproteobacteria</taxon>
        <taxon>Aeromonadales</taxon>
        <taxon>Succinivibrionaceae</taxon>
        <taxon>Anaerobiospirillum</taxon>
    </lineage>
</organism>
<evidence type="ECO:0000256" key="1">
    <source>
        <dbReference type="ARBA" id="ARBA00004370"/>
    </source>
</evidence>
<evidence type="ECO:0000259" key="8">
    <source>
        <dbReference type="PROSITE" id="PS50885"/>
    </source>
</evidence>
<evidence type="ECO:0000313" key="10">
    <source>
        <dbReference type="Proteomes" id="UP000733611"/>
    </source>
</evidence>
<keyword evidence="6" id="KW-0472">Membrane</keyword>
<dbReference type="GO" id="GO:0016020">
    <property type="term" value="C:membrane"/>
    <property type="evidence" value="ECO:0007669"/>
    <property type="project" value="UniProtKB-SubCell"/>
</dbReference>